<dbReference type="Gene3D" id="3.40.50.410">
    <property type="entry name" value="von Willebrand factor, type A domain"/>
    <property type="match status" value="1"/>
</dbReference>
<keyword evidence="5 10" id="KW-0732">Signal</keyword>
<dbReference type="OrthoDB" id="372508at2759"/>
<evidence type="ECO:0000256" key="3">
    <source>
        <dbReference type="ARBA" id="ARBA00022475"/>
    </source>
</evidence>
<evidence type="ECO:0000256" key="10">
    <source>
        <dbReference type="SAM" id="SignalP"/>
    </source>
</evidence>
<feature type="domain" description="VWFA" evidence="11">
    <location>
        <begin position="44"/>
        <end position="230"/>
    </location>
</feature>
<evidence type="ECO:0000256" key="4">
    <source>
        <dbReference type="ARBA" id="ARBA00022692"/>
    </source>
</evidence>
<evidence type="ECO:0000256" key="7">
    <source>
        <dbReference type="ARBA" id="ARBA00023136"/>
    </source>
</evidence>
<dbReference type="PROSITE" id="PS50234">
    <property type="entry name" value="VWFA"/>
    <property type="match status" value="1"/>
</dbReference>
<evidence type="ECO:0000313" key="13">
    <source>
        <dbReference type="Proteomes" id="UP000006319"/>
    </source>
</evidence>
<dbReference type="Pfam" id="PF00090">
    <property type="entry name" value="TSP_1"/>
    <property type="match status" value="1"/>
</dbReference>
<dbReference type="PROSITE" id="PS50092">
    <property type="entry name" value="TSP1"/>
    <property type="match status" value="1"/>
</dbReference>
<dbReference type="PANTHER" id="PTHR16059">
    <property type="entry name" value="ANTHRAX TOXIN RECEPTOR"/>
    <property type="match status" value="1"/>
</dbReference>
<protein>
    <submittedName>
        <fullName evidence="12">Sporozoite surface protein 2</fullName>
    </submittedName>
</protein>
<gene>
    <name evidence="12" type="ORF">PCYB_122680</name>
</gene>
<dbReference type="SMART" id="SM00209">
    <property type="entry name" value="TSP1"/>
    <property type="match status" value="1"/>
</dbReference>
<dbReference type="VEuPathDB" id="PlasmoDB:PCYB_122680"/>
<dbReference type="GeneID" id="14694074"/>
<dbReference type="EMBL" id="DF157104">
    <property type="protein sequence ID" value="GAB67701.1"/>
    <property type="molecule type" value="Genomic_DNA"/>
</dbReference>
<dbReference type="AlphaFoldDB" id="K6UE43"/>
<dbReference type="Gene3D" id="2.20.100.10">
    <property type="entry name" value="Thrombospondin type-1 (TSP1) repeat"/>
    <property type="match status" value="1"/>
</dbReference>
<dbReference type="eggNOG" id="ENOG502SEYG">
    <property type="taxonomic scope" value="Eukaryota"/>
</dbReference>
<dbReference type="RefSeq" id="XP_004223648.1">
    <property type="nucleotide sequence ID" value="XM_004223600.1"/>
</dbReference>
<dbReference type="Pfam" id="PF00092">
    <property type="entry name" value="VWA"/>
    <property type="match status" value="1"/>
</dbReference>
<dbReference type="InterPro" id="IPR036383">
    <property type="entry name" value="TSP1_rpt_sf"/>
</dbReference>
<keyword evidence="7 9" id="KW-0472">Membrane</keyword>
<accession>K6UE43</accession>
<keyword evidence="6 9" id="KW-1133">Transmembrane helix</keyword>
<keyword evidence="3" id="KW-1003">Cell membrane</keyword>
<feature type="signal peptide" evidence="10">
    <location>
        <begin position="1"/>
        <end position="24"/>
    </location>
</feature>
<keyword evidence="4 9" id="KW-0812">Transmembrane</keyword>
<evidence type="ECO:0000256" key="6">
    <source>
        <dbReference type="ARBA" id="ARBA00022989"/>
    </source>
</evidence>
<dbReference type="SUPFAM" id="SSF82895">
    <property type="entry name" value="TSP-1 type 1 repeat"/>
    <property type="match status" value="1"/>
</dbReference>
<name>K6UE43_PLACD</name>
<proteinExistence type="predicted"/>
<dbReference type="InterPro" id="IPR002035">
    <property type="entry name" value="VWF_A"/>
</dbReference>
<feature type="region of interest" description="Disordered" evidence="8">
    <location>
        <begin position="542"/>
        <end position="580"/>
    </location>
</feature>
<feature type="chain" id="PRO_5003894957" evidence="10">
    <location>
        <begin position="25"/>
        <end position="580"/>
    </location>
</feature>
<comment type="subcellular location">
    <subcellularLocation>
        <location evidence="2">Cell membrane</location>
    </subcellularLocation>
    <subcellularLocation>
        <location evidence="1">Membrane</location>
        <topology evidence="1">Single-pass membrane protein</topology>
    </subcellularLocation>
</comment>
<evidence type="ECO:0000256" key="9">
    <source>
        <dbReference type="SAM" id="Phobius"/>
    </source>
</evidence>
<feature type="compositionally biased region" description="Polar residues" evidence="8">
    <location>
        <begin position="417"/>
        <end position="427"/>
    </location>
</feature>
<evidence type="ECO:0000256" key="8">
    <source>
        <dbReference type="SAM" id="MobiDB-lite"/>
    </source>
</evidence>
<feature type="compositionally biased region" description="Low complexity" evidence="8">
    <location>
        <begin position="384"/>
        <end position="397"/>
    </location>
</feature>
<keyword evidence="13" id="KW-1185">Reference proteome</keyword>
<evidence type="ECO:0000256" key="2">
    <source>
        <dbReference type="ARBA" id="ARBA00004236"/>
    </source>
</evidence>
<feature type="compositionally biased region" description="Polar residues" evidence="8">
    <location>
        <begin position="484"/>
        <end position="498"/>
    </location>
</feature>
<dbReference type="Proteomes" id="UP000006319">
    <property type="component" value="Chromosome 12"/>
</dbReference>
<evidence type="ECO:0000259" key="11">
    <source>
        <dbReference type="PROSITE" id="PS50234"/>
    </source>
</evidence>
<feature type="compositionally biased region" description="Acidic residues" evidence="8">
    <location>
        <begin position="325"/>
        <end position="347"/>
    </location>
</feature>
<evidence type="ECO:0000256" key="1">
    <source>
        <dbReference type="ARBA" id="ARBA00004167"/>
    </source>
</evidence>
<feature type="transmembrane region" description="Helical" evidence="9">
    <location>
        <begin position="518"/>
        <end position="539"/>
    </location>
</feature>
<organism evidence="12 13">
    <name type="scientific">Plasmodium cynomolgi (strain B)</name>
    <dbReference type="NCBI Taxonomy" id="1120755"/>
    <lineage>
        <taxon>Eukaryota</taxon>
        <taxon>Sar</taxon>
        <taxon>Alveolata</taxon>
        <taxon>Apicomplexa</taxon>
        <taxon>Aconoidasida</taxon>
        <taxon>Haemosporida</taxon>
        <taxon>Plasmodiidae</taxon>
        <taxon>Plasmodium</taxon>
        <taxon>Plasmodium (Plasmodium)</taxon>
    </lineage>
</organism>
<dbReference type="PhylomeDB" id="K6UE43"/>
<dbReference type="CDD" id="cd01471">
    <property type="entry name" value="vWA_micronemal_protein"/>
    <property type="match status" value="1"/>
</dbReference>
<dbReference type="OMA" id="PEDNDWN"/>
<dbReference type="PANTHER" id="PTHR16059:SF25">
    <property type="entry name" value="LYSOZYME"/>
    <property type="match status" value="1"/>
</dbReference>
<feature type="compositionally biased region" description="Pro residues" evidence="8">
    <location>
        <begin position="285"/>
        <end position="297"/>
    </location>
</feature>
<dbReference type="InterPro" id="IPR000884">
    <property type="entry name" value="TSP1_rpt"/>
</dbReference>
<dbReference type="SUPFAM" id="SSF53300">
    <property type="entry name" value="vWA-like"/>
    <property type="match status" value="1"/>
</dbReference>
<dbReference type="GO" id="GO:0005886">
    <property type="term" value="C:plasma membrane"/>
    <property type="evidence" value="ECO:0007669"/>
    <property type="project" value="UniProtKB-SubCell"/>
</dbReference>
<evidence type="ECO:0000256" key="5">
    <source>
        <dbReference type="ARBA" id="ARBA00022729"/>
    </source>
</evidence>
<evidence type="ECO:0000313" key="12">
    <source>
        <dbReference type="EMBL" id="GAB67701.1"/>
    </source>
</evidence>
<dbReference type="InterPro" id="IPR036465">
    <property type="entry name" value="vWFA_dom_sf"/>
</dbReference>
<feature type="compositionally biased region" description="Basic and acidic residues" evidence="8">
    <location>
        <begin position="565"/>
        <end position="580"/>
    </location>
</feature>
<reference evidence="12 13" key="1">
    <citation type="journal article" date="2012" name="Nat. Genet.">
        <title>Plasmodium cynomolgi genome sequences provide insight into Plasmodium vivax and the monkey malaria clade.</title>
        <authorList>
            <person name="Tachibana S."/>
            <person name="Sullivan S.A."/>
            <person name="Kawai S."/>
            <person name="Nakamura S."/>
            <person name="Kim H.R."/>
            <person name="Goto N."/>
            <person name="Arisue N."/>
            <person name="Palacpac N.M.Q."/>
            <person name="Honma H."/>
            <person name="Yagi M."/>
            <person name="Tougan T."/>
            <person name="Katakai Y."/>
            <person name="Kaneko O."/>
            <person name="Mita T."/>
            <person name="Kita K."/>
            <person name="Yasutomi Y."/>
            <person name="Sutton P.L."/>
            <person name="Shakhbatyan R."/>
            <person name="Horii T."/>
            <person name="Yasunaga T."/>
            <person name="Barnwell J.W."/>
            <person name="Escalante A.A."/>
            <person name="Carlton J.M."/>
            <person name="Tanabe K."/>
        </authorList>
    </citation>
    <scope>NUCLEOTIDE SEQUENCE [LARGE SCALE GENOMIC DNA]</scope>
    <source>
        <strain evidence="12 13">B</strain>
    </source>
</reference>
<dbReference type="KEGG" id="pcy:PCYB_122680"/>
<feature type="region of interest" description="Disordered" evidence="8">
    <location>
        <begin position="279"/>
        <end position="516"/>
    </location>
</feature>
<sequence length="580" mass="63296">MKLIQNKSYLLVVFLLYVSIFARGDQKIVDEVKYSEEVCNESVDLYLLVDGSGSIGYPNWVTRVIPMLTGLIGNLSLSRDAINLYMGLFASRTTELIRLGSGPSIEKKLALNAVADLKKGYSPYGATNMSSALEEVMMHLKDRVNREKAIQLVILLTDGIPNNKVRALELSKELKQKGVKLAVIGIGQGINHHFNRLIAGCRPREQHCKFYSHADWNEAVDLIKPFIAKVCTEVEKVANCGPWNPWTPCSVTCGKGTHSRSRPLLHDGCTTHMVNECDEGECPVEPEPIPVPAPFPAAPEDLKPRNTDDDDDDDHPNFHKGLDVPDVEDEVPPENDGTDGNPTEENDFPPKDDVVPDESNALPLPPVVPGGSNEEFPTGDENNPENPLNPENPANSEYPENPESPGNAENQEESPTEQEAPQDNNINEPERTDDKGSGINDKLIPKPMDNERDIAPNKKVHPSSTNHAHDRYARPHRHSGGNDNGTNANSDIPNNSGESEYEEPEDKGKKSSNNGYKIAGGVIAGLALVGCVGFAYNFVSSGGAAGMGGEPAPFDEAMAEEDKDAAEADQFKLPEDNDWN</sequence>
<dbReference type="SMART" id="SM00327">
    <property type="entry name" value="VWA"/>
    <property type="match status" value="1"/>
</dbReference>